<evidence type="ECO:0000313" key="1">
    <source>
        <dbReference type="EMBL" id="JAH54587.1"/>
    </source>
</evidence>
<organism evidence="1">
    <name type="scientific">Anguilla anguilla</name>
    <name type="common">European freshwater eel</name>
    <name type="synonym">Muraena anguilla</name>
    <dbReference type="NCBI Taxonomy" id="7936"/>
    <lineage>
        <taxon>Eukaryota</taxon>
        <taxon>Metazoa</taxon>
        <taxon>Chordata</taxon>
        <taxon>Craniata</taxon>
        <taxon>Vertebrata</taxon>
        <taxon>Euteleostomi</taxon>
        <taxon>Actinopterygii</taxon>
        <taxon>Neopterygii</taxon>
        <taxon>Teleostei</taxon>
        <taxon>Anguilliformes</taxon>
        <taxon>Anguillidae</taxon>
        <taxon>Anguilla</taxon>
    </lineage>
</organism>
<protein>
    <submittedName>
        <fullName evidence="1">Uncharacterized protein</fullName>
    </submittedName>
</protein>
<reference evidence="1" key="2">
    <citation type="journal article" date="2015" name="Fish Shellfish Immunol.">
        <title>Early steps in the European eel (Anguilla anguilla)-Vibrio vulnificus interaction in the gills: Role of the RtxA13 toxin.</title>
        <authorList>
            <person name="Callol A."/>
            <person name="Pajuelo D."/>
            <person name="Ebbesson L."/>
            <person name="Teles M."/>
            <person name="MacKenzie S."/>
            <person name="Amaro C."/>
        </authorList>
    </citation>
    <scope>NUCLEOTIDE SEQUENCE</scope>
</reference>
<proteinExistence type="predicted"/>
<reference evidence="1" key="1">
    <citation type="submission" date="2014-11" db="EMBL/GenBank/DDBJ databases">
        <authorList>
            <person name="Amaro Gonzalez C."/>
        </authorList>
    </citation>
    <scope>NUCLEOTIDE SEQUENCE</scope>
</reference>
<dbReference type="EMBL" id="GBXM01053990">
    <property type="protein sequence ID" value="JAH54587.1"/>
    <property type="molecule type" value="Transcribed_RNA"/>
</dbReference>
<accession>A0A0E9TM87</accession>
<dbReference type="AlphaFoldDB" id="A0A0E9TM87"/>
<name>A0A0E9TM87_ANGAN</name>
<sequence>MCCRSSSQTPGSPLTSVAQRPELNTGLVPVFLSVKFS</sequence>